<gene>
    <name evidence="1" type="ORF">H7K38_12330</name>
</gene>
<name>A0AA42BYA1_9MYCO</name>
<proteinExistence type="predicted"/>
<organism evidence="1 2">
    <name type="scientific">Mycobacterium alsense</name>
    <dbReference type="NCBI Taxonomy" id="324058"/>
    <lineage>
        <taxon>Bacteria</taxon>
        <taxon>Bacillati</taxon>
        <taxon>Actinomycetota</taxon>
        <taxon>Actinomycetes</taxon>
        <taxon>Mycobacteriales</taxon>
        <taxon>Mycobacteriaceae</taxon>
        <taxon>Mycobacterium</taxon>
    </lineage>
</organism>
<reference evidence="1" key="2">
    <citation type="journal article" date="2022" name="BMC Genomics">
        <title>Comparative genome analysis of mycobacteria focusing on tRNA and non-coding RNA.</title>
        <authorList>
            <person name="Behra P.R.K."/>
            <person name="Pettersson B.M.F."/>
            <person name="Ramesh M."/>
            <person name="Das S."/>
            <person name="Dasgupta S."/>
            <person name="Kirsebom L.A."/>
        </authorList>
    </citation>
    <scope>NUCLEOTIDE SEQUENCE</scope>
    <source>
        <strain evidence="1">CCUG 55640</strain>
    </source>
</reference>
<sequence length="55" mass="6184">MARDDALTLVDDVLGYTWLSWRGTATAHQRFHAAMLAVSAGSDGDRRRPQRRLLT</sequence>
<dbReference type="Proteomes" id="UP001141650">
    <property type="component" value="Unassembled WGS sequence"/>
</dbReference>
<evidence type="ECO:0000313" key="1">
    <source>
        <dbReference type="EMBL" id="MCV7379435.1"/>
    </source>
</evidence>
<comment type="caution">
    <text evidence="1">The sequence shown here is derived from an EMBL/GenBank/DDBJ whole genome shotgun (WGS) entry which is preliminary data.</text>
</comment>
<accession>A0AA42BYA1</accession>
<reference evidence="1" key="1">
    <citation type="submission" date="2020-07" db="EMBL/GenBank/DDBJ databases">
        <authorList>
            <person name="Pettersson B.M.F."/>
            <person name="Behra P.R.K."/>
            <person name="Ramesh M."/>
            <person name="Das S."/>
            <person name="Dasgupta S."/>
            <person name="Kirsebom L.A."/>
        </authorList>
    </citation>
    <scope>NUCLEOTIDE SEQUENCE</scope>
    <source>
        <strain evidence="1">CCUG 55640</strain>
    </source>
</reference>
<dbReference type="AlphaFoldDB" id="A0AA42BYA1"/>
<dbReference type="EMBL" id="JACKVH010000012">
    <property type="protein sequence ID" value="MCV7379435.1"/>
    <property type="molecule type" value="Genomic_DNA"/>
</dbReference>
<protein>
    <submittedName>
        <fullName evidence="1">Uncharacterized protein</fullName>
    </submittedName>
</protein>
<evidence type="ECO:0000313" key="2">
    <source>
        <dbReference type="Proteomes" id="UP001141650"/>
    </source>
</evidence>
<dbReference type="RefSeq" id="WP_158086808.1">
    <property type="nucleotide sequence ID" value="NZ_JACKVH010000012.1"/>
</dbReference>